<name>A0A139BXE1_9PROT</name>
<feature type="compositionally biased region" description="Polar residues" evidence="1">
    <location>
        <begin position="73"/>
        <end position="90"/>
    </location>
</feature>
<gene>
    <name evidence="2" type="ORF">AWT59_0322</name>
</gene>
<reference evidence="2 3" key="1">
    <citation type="submission" date="2016-02" db="EMBL/GenBank/DDBJ databases">
        <authorList>
            <person name="Wen L."/>
            <person name="He K."/>
            <person name="Yang H."/>
        </authorList>
    </citation>
    <scope>NUCLEOTIDE SEQUENCE [LARGE SCALE GENOMIC DNA]</scope>
    <source>
        <strain evidence="2">ShG14-8</strain>
    </source>
</reference>
<feature type="region of interest" description="Disordered" evidence="1">
    <location>
        <begin position="71"/>
        <end position="90"/>
    </location>
</feature>
<comment type="caution">
    <text evidence="2">The sequence shown here is derived from an EMBL/GenBank/DDBJ whole genome shotgun (WGS) entry which is preliminary data.</text>
</comment>
<reference evidence="2 3" key="2">
    <citation type="submission" date="2016-03" db="EMBL/GenBank/DDBJ databases">
        <title>New uncultured bacterium of the family Gallionellaceae from acid mine drainage: description and reconstruction of genome based on metagenomic analysis of microbial community.</title>
        <authorList>
            <person name="Kadnikov V."/>
            <person name="Ivasenko D."/>
            <person name="Beletsky A."/>
            <person name="Mardanov A."/>
            <person name="Danilova E."/>
            <person name="Pimenov N."/>
            <person name="Karnachuk O."/>
            <person name="Ravin N."/>
        </authorList>
    </citation>
    <scope>NUCLEOTIDE SEQUENCE [LARGE SCALE GENOMIC DNA]</scope>
    <source>
        <strain evidence="2">ShG14-8</strain>
    </source>
</reference>
<evidence type="ECO:0000313" key="3">
    <source>
        <dbReference type="Proteomes" id="UP000070578"/>
    </source>
</evidence>
<dbReference type="EMBL" id="LSLI01000004">
    <property type="protein sequence ID" value="KXS33602.1"/>
    <property type="molecule type" value="Genomic_DNA"/>
</dbReference>
<accession>A0A139BXE1</accession>
<organism evidence="2 3">
    <name type="scientific">Candidatus Gallionella acididurans</name>
    <dbReference type="NCBI Taxonomy" id="1796491"/>
    <lineage>
        <taxon>Bacteria</taxon>
        <taxon>Pseudomonadati</taxon>
        <taxon>Pseudomonadota</taxon>
        <taxon>Betaproteobacteria</taxon>
        <taxon>Nitrosomonadales</taxon>
        <taxon>Gallionellaceae</taxon>
        <taxon>Gallionella</taxon>
    </lineage>
</organism>
<evidence type="ECO:0000256" key="1">
    <source>
        <dbReference type="SAM" id="MobiDB-lite"/>
    </source>
</evidence>
<dbReference type="AlphaFoldDB" id="A0A139BXE1"/>
<dbReference type="Proteomes" id="UP000070578">
    <property type="component" value="Unassembled WGS sequence"/>
</dbReference>
<sequence length="90" mass="9876">MKKTEEMRAEYRREDLEKGVRGKHHAAFQKGSNLVLLTPELAKIFPTNEAVNSALESLVGVARLAVIKKRPASATTIKRSTTKSSAANAR</sequence>
<protein>
    <submittedName>
        <fullName evidence="2">Uncharacterized protein</fullName>
    </submittedName>
</protein>
<proteinExistence type="predicted"/>
<evidence type="ECO:0000313" key="2">
    <source>
        <dbReference type="EMBL" id="KXS33602.1"/>
    </source>
</evidence>